<gene>
    <name evidence="1 3" type="ORF">BDZ99DRAFT_158980</name>
</gene>
<organism evidence="1">
    <name type="scientific">Mytilinidion resinicola</name>
    <dbReference type="NCBI Taxonomy" id="574789"/>
    <lineage>
        <taxon>Eukaryota</taxon>
        <taxon>Fungi</taxon>
        <taxon>Dikarya</taxon>
        <taxon>Ascomycota</taxon>
        <taxon>Pezizomycotina</taxon>
        <taxon>Dothideomycetes</taxon>
        <taxon>Pleosporomycetidae</taxon>
        <taxon>Mytilinidiales</taxon>
        <taxon>Mytilinidiaceae</taxon>
        <taxon>Mytilinidion</taxon>
    </lineage>
</organism>
<sequence>MSATREPNAGFTTRTLTFGTKGNTLNYRGIPWLLSSVTKQDEWETGHVALHRGAGSVMAVLTSALRDASTARTNFDWSRYLPHLQSHPFSPLTS</sequence>
<dbReference type="Proteomes" id="UP000504636">
    <property type="component" value="Unplaced"/>
</dbReference>
<protein>
    <submittedName>
        <fullName evidence="1 3">Uncharacterized protein</fullName>
    </submittedName>
</protein>
<dbReference type="EMBL" id="MU003715">
    <property type="protein sequence ID" value="KAF2804053.1"/>
    <property type="molecule type" value="Genomic_DNA"/>
</dbReference>
<reference evidence="3" key="3">
    <citation type="submission" date="2025-04" db="UniProtKB">
        <authorList>
            <consortium name="RefSeq"/>
        </authorList>
    </citation>
    <scope>IDENTIFICATION</scope>
    <source>
        <strain evidence="3">CBS 304.34</strain>
    </source>
</reference>
<evidence type="ECO:0000313" key="2">
    <source>
        <dbReference type="Proteomes" id="UP000504636"/>
    </source>
</evidence>
<evidence type="ECO:0000313" key="1">
    <source>
        <dbReference type="EMBL" id="KAF2804053.1"/>
    </source>
</evidence>
<accession>A0A6A6Y6A6</accession>
<dbReference type="GeneID" id="54453747"/>
<keyword evidence="2" id="KW-1185">Reference proteome</keyword>
<dbReference type="RefSeq" id="XP_033571017.1">
    <property type="nucleotide sequence ID" value="XM_033712854.1"/>
</dbReference>
<proteinExistence type="predicted"/>
<reference evidence="1 3" key="1">
    <citation type="journal article" date="2020" name="Stud. Mycol.">
        <title>101 Dothideomycetes genomes: a test case for predicting lifestyles and emergence of pathogens.</title>
        <authorList>
            <person name="Haridas S."/>
            <person name="Albert R."/>
            <person name="Binder M."/>
            <person name="Bloem J."/>
            <person name="Labutti K."/>
            <person name="Salamov A."/>
            <person name="Andreopoulos B."/>
            <person name="Baker S."/>
            <person name="Barry K."/>
            <person name="Bills G."/>
            <person name="Bluhm B."/>
            <person name="Cannon C."/>
            <person name="Castanera R."/>
            <person name="Culley D."/>
            <person name="Daum C."/>
            <person name="Ezra D."/>
            <person name="Gonzalez J."/>
            <person name="Henrissat B."/>
            <person name="Kuo A."/>
            <person name="Liang C."/>
            <person name="Lipzen A."/>
            <person name="Lutzoni F."/>
            <person name="Magnuson J."/>
            <person name="Mondo S."/>
            <person name="Nolan M."/>
            <person name="Ohm R."/>
            <person name="Pangilinan J."/>
            <person name="Park H.-J."/>
            <person name="Ramirez L."/>
            <person name="Alfaro M."/>
            <person name="Sun H."/>
            <person name="Tritt A."/>
            <person name="Yoshinaga Y."/>
            <person name="Zwiers L.-H."/>
            <person name="Turgeon B."/>
            <person name="Goodwin S."/>
            <person name="Spatafora J."/>
            <person name="Crous P."/>
            <person name="Grigoriev I."/>
        </authorList>
    </citation>
    <scope>NUCLEOTIDE SEQUENCE</scope>
    <source>
        <strain evidence="1 3">CBS 304.34</strain>
    </source>
</reference>
<reference evidence="3" key="2">
    <citation type="submission" date="2020-04" db="EMBL/GenBank/DDBJ databases">
        <authorList>
            <consortium name="NCBI Genome Project"/>
        </authorList>
    </citation>
    <scope>NUCLEOTIDE SEQUENCE</scope>
    <source>
        <strain evidence="3">CBS 304.34</strain>
    </source>
</reference>
<dbReference type="AlphaFoldDB" id="A0A6A6Y6A6"/>
<name>A0A6A6Y6A6_9PEZI</name>
<evidence type="ECO:0000313" key="3">
    <source>
        <dbReference type="RefSeq" id="XP_033571017.1"/>
    </source>
</evidence>